<comment type="cofactor">
    <cofactor evidence="1">
        <name>biotin</name>
        <dbReference type="ChEBI" id="CHEBI:57586"/>
    </cofactor>
</comment>
<dbReference type="InterPro" id="IPR011761">
    <property type="entry name" value="ATP-grasp"/>
</dbReference>
<feature type="domain" description="Lipoyl-binding" evidence="7">
    <location>
        <begin position="579"/>
        <end position="664"/>
    </location>
</feature>
<evidence type="ECO:0000256" key="1">
    <source>
        <dbReference type="ARBA" id="ARBA00001953"/>
    </source>
</evidence>
<dbReference type="Pfam" id="PF00364">
    <property type="entry name" value="Biotin_lipoyl"/>
    <property type="match status" value="1"/>
</dbReference>
<dbReference type="PANTHER" id="PTHR18866:SF33">
    <property type="entry name" value="METHYLCROTONOYL-COA CARBOXYLASE SUBUNIT ALPHA, MITOCHONDRIAL-RELATED"/>
    <property type="match status" value="1"/>
</dbReference>
<evidence type="ECO:0000259" key="8">
    <source>
        <dbReference type="PROSITE" id="PS50975"/>
    </source>
</evidence>
<proteinExistence type="predicted"/>
<feature type="domain" description="ATP-grasp" evidence="8">
    <location>
        <begin position="123"/>
        <end position="321"/>
    </location>
</feature>
<evidence type="ECO:0000259" key="7">
    <source>
        <dbReference type="PROSITE" id="PS50968"/>
    </source>
</evidence>
<evidence type="ECO:0000256" key="2">
    <source>
        <dbReference type="ARBA" id="ARBA00022598"/>
    </source>
</evidence>
<dbReference type="SMART" id="SM00878">
    <property type="entry name" value="Biotin_carb_C"/>
    <property type="match status" value="1"/>
</dbReference>
<dbReference type="PROSITE" id="PS00867">
    <property type="entry name" value="CPSASE_2"/>
    <property type="match status" value="1"/>
</dbReference>
<reference evidence="11" key="1">
    <citation type="journal article" date="2019" name="Int. J. Syst. Evol. Microbiol.">
        <title>The Global Catalogue of Microorganisms (GCM) 10K type strain sequencing project: providing services to taxonomists for standard genome sequencing and annotation.</title>
        <authorList>
            <consortium name="The Broad Institute Genomics Platform"/>
            <consortium name="The Broad Institute Genome Sequencing Center for Infectious Disease"/>
            <person name="Wu L."/>
            <person name="Ma J."/>
        </authorList>
    </citation>
    <scope>NUCLEOTIDE SEQUENCE [LARGE SCALE GENOMIC DNA]</scope>
    <source>
        <strain evidence="11">CECT 7297</strain>
    </source>
</reference>
<comment type="caution">
    <text evidence="10">The sequence shown here is derived from an EMBL/GenBank/DDBJ whole genome shotgun (WGS) entry which is preliminary data.</text>
</comment>
<dbReference type="PANTHER" id="PTHR18866">
    <property type="entry name" value="CARBOXYLASE:PYRUVATE/ACETYL-COA/PROPIONYL-COA CARBOXYLASE"/>
    <property type="match status" value="1"/>
</dbReference>
<dbReference type="Pfam" id="PF00289">
    <property type="entry name" value="Biotin_carb_N"/>
    <property type="match status" value="1"/>
</dbReference>
<dbReference type="Gene3D" id="3.30.470.20">
    <property type="entry name" value="ATP-grasp fold, B domain"/>
    <property type="match status" value="1"/>
</dbReference>
<dbReference type="Pfam" id="PF02785">
    <property type="entry name" value="Biotin_carb_C"/>
    <property type="match status" value="1"/>
</dbReference>
<keyword evidence="11" id="KW-1185">Reference proteome</keyword>
<dbReference type="Pfam" id="PF02786">
    <property type="entry name" value="CPSase_L_D2"/>
    <property type="match status" value="1"/>
</dbReference>
<dbReference type="SUPFAM" id="SSF56059">
    <property type="entry name" value="Glutathione synthetase ATP-binding domain-like"/>
    <property type="match status" value="1"/>
</dbReference>
<dbReference type="EMBL" id="JBHSDI010000011">
    <property type="protein sequence ID" value="MFC4258992.1"/>
    <property type="molecule type" value="Genomic_DNA"/>
</dbReference>
<dbReference type="InterPro" id="IPR005479">
    <property type="entry name" value="CPAse_ATP-bd"/>
</dbReference>
<dbReference type="PROSITE" id="PS50968">
    <property type="entry name" value="BIOTINYL_LIPOYL"/>
    <property type="match status" value="1"/>
</dbReference>
<dbReference type="InterPro" id="IPR000089">
    <property type="entry name" value="Biotin_lipoyl"/>
</dbReference>
<keyword evidence="2" id="KW-0436">Ligase</keyword>
<evidence type="ECO:0000256" key="5">
    <source>
        <dbReference type="ARBA" id="ARBA00023267"/>
    </source>
</evidence>
<dbReference type="InterPro" id="IPR011053">
    <property type="entry name" value="Single_hybrid_motif"/>
</dbReference>
<dbReference type="InterPro" id="IPR005482">
    <property type="entry name" value="Biotin_COase_C"/>
</dbReference>
<dbReference type="PROSITE" id="PS50975">
    <property type="entry name" value="ATP_GRASP"/>
    <property type="match status" value="1"/>
</dbReference>
<feature type="domain" description="Biotin carboxylation" evidence="9">
    <location>
        <begin position="4"/>
        <end position="451"/>
    </location>
</feature>
<dbReference type="CDD" id="cd06850">
    <property type="entry name" value="biotinyl_domain"/>
    <property type="match status" value="1"/>
</dbReference>
<name>A0ABV8QHG3_9GAMM</name>
<sequence length="668" mass="73474">MNNPITSLLVANRGEIALRIFKTAEAMGLDTVAVHSEADSRAPFVRQADTAINIGPAEAEKSYLDIGKIITAARTSGANAIHPGYGFLSENTDLAAACEQANLRFIGPPASAIAAMGSKSAAKALMDQAGVPLVPGYHGDDQSLDVFQDEAERIGYPLLIKASAGGGGKGMRIVRDPAELQPQLEAARREARASFGDPKLLLERYLETPRHVEVQILFDQHGKGVYLFDRDCSVQRRHQKIIEEAPAPGIPDAVRRAMGEAAVRCGEAVGYVGAGTVEFLYEPENHEFFFMEMNTRLQVEHPVTEMVTGLDLVEWQIRVANGETLPWNQEDLTCRGHAMEARIYAEDPDNGFLPQTGRLHTLQEPAESDSVRVDSGVCQGLEITPWYDPMLAKVIAYGDDRDQARINLIEALNRYHTDGVVLNTDYVSRVLHHGAFARADLTTRFVEIHGDVLAQPLFSVWARKHLSLVAWLDNVGAFTHTDDRDVWSILRNFRIGDSHWQPFELDLGAVRYHGHYQITEVGIDYGRLEVRMEDAESIVRWRRMTDGALEVRLSGRRIRLAGTGRGDEVAVFADAATWKARVNHPEVAQGAVADETELAAPMHGRVTALLCQPGDTVRAGQALLTMEAMKMEHTLKAGFDGTVEALHCQKDGNVEAAQVLITLGRAED</sequence>
<evidence type="ECO:0000313" key="11">
    <source>
        <dbReference type="Proteomes" id="UP001595798"/>
    </source>
</evidence>
<evidence type="ECO:0000313" key="10">
    <source>
        <dbReference type="EMBL" id="MFC4258992.1"/>
    </source>
</evidence>
<evidence type="ECO:0000256" key="4">
    <source>
        <dbReference type="ARBA" id="ARBA00022840"/>
    </source>
</evidence>
<accession>A0ABV8QHG3</accession>
<evidence type="ECO:0000256" key="3">
    <source>
        <dbReference type="ARBA" id="ARBA00022741"/>
    </source>
</evidence>
<organism evidence="10 11">
    <name type="scientific">Marinobacter lacisalsi</name>
    <dbReference type="NCBI Taxonomy" id="475979"/>
    <lineage>
        <taxon>Bacteria</taxon>
        <taxon>Pseudomonadati</taxon>
        <taxon>Pseudomonadota</taxon>
        <taxon>Gammaproteobacteria</taxon>
        <taxon>Pseudomonadales</taxon>
        <taxon>Marinobacteraceae</taxon>
        <taxon>Marinobacter</taxon>
    </lineage>
</organism>
<dbReference type="InterPro" id="IPR005481">
    <property type="entry name" value="BC-like_N"/>
</dbReference>
<dbReference type="InterPro" id="IPR011764">
    <property type="entry name" value="Biotin_carboxylation_dom"/>
</dbReference>
<protein>
    <submittedName>
        <fullName evidence="10">Acetyl/propionyl/methylcrotonyl-CoA carboxylase subunit alpha</fullName>
    </submittedName>
</protein>
<dbReference type="PROSITE" id="PS50979">
    <property type="entry name" value="BC"/>
    <property type="match status" value="1"/>
</dbReference>
<keyword evidence="5" id="KW-0092">Biotin</keyword>
<dbReference type="InterPro" id="IPR001882">
    <property type="entry name" value="Biotin_BS"/>
</dbReference>
<dbReference type="Proteomes" id="UP001595798">
    <property type="component" value="Unassembled WGS sequence"/>
</dbReference>
<dbReference type="SUPFAM" id="SSF52440">
    <property type="entry name" value="PreATP-grasp domain"/>
    <property type="match status" value="1"/>
</dbReference>
<dbReference type="PROSITE" id="PS00188">
    <property type="entry name" value="BIOTIN"/>
    <property type="match status" value="1"/>
</dbReference>
<evidence type="ECO:0000256" key="6">
    <source>
        <dbReference type="PROSITE-ProRule" id="PRU00409"/>
    </source>
</evidence>
<dbReference type="SUPFAM" id="SSF51230">
    <property type="entry name" value="Single hybrid motif"/>
    <property type="match status" value="1"/>
</dbReference>
<gene>
    <name evidence="10" type="ORF">ACFOZ5_08130</name>
</gene>
<dbReference type="RefSeq" id="WP_379886535.1">
    <property type="nucleotide sequence ID" value="NZ_JBHSDI010000011.1"/>
</dbReference>
<keyword evidence="4 6" id="KW-0067">ATP-binding</keyword>
<dbReference type="InterPro" id="IPR050856">
    <property type="entry name" value="Biotin_carboxylase_complex"/>
</dbReference>
<dbReference type="SUPFAM" id="SSF51246">
    <property type="entry name" value="Rudiment single hybrid motif"/>
    <property type="match status" value="1"/>
</dbReference>
<dbReference type="Gene3D" id="2.40.50.100">
    <property type="match status" value="1"/>
</dbReference>
<dbReference type="InterPro" id="IPR011054">
    <property type="entry name" value="Rudment_hybrid_motif"/>
</dbReference>
<evidence type="ECO:0000259" key="9">
    <source>
        <dbReference type="PROSITE" id="PS50979"/>
    </source>
</evidence>
<dbReference type="InterPro" id="IPR016185">
    <property type="entry name" value="PreATP-grasp_dom_sf"/>
</dbReference>
<dbReference type="PROSITE" id="PS00866">
    <property type="entry name" value="CPSASE_1"/>
    <property type="match status" value="1"/>
</dbReference>
<keyword evidence="3 6" id="KW-0547">Nucleotide-binding</keyword>